<evidence type="ECO:0000313" key="8">
    <source>
        <dbReference type="Proteomes" id="UP000834106"/>
    </source>
</evidence>
<feature type="domain" description="TF-B3" evidence="6">
    <location>
        <begin position="141"/>
        <end position="239"/>
    </location>
</feature>
<dbReference type="GO" id="GO:0005634">
    <property type="term" value="C:nucleus"/>
    <property type="evidence" value="ECO:0007669"/>
    <property type="project" value="UniProtKB-SubCell"/>
</dbReference>
<dbReference type="AlphaFoldDB" id="A0AAD1Z831"/>
<evidence type="ECO:0000259" key="6">
    <source>
        <dbReference type="PROSITE" id="PS50863"/>
    </source>
</evidence>
<dbReference type="GO" id="GO:0003677">
    <property type="term" value="F:DNA binding"/>
    <property type="evidence" value="ECO:0007669"/>
    <property type="project" value="UniProtKB-KW"/>
</dbReference>
<evidence type="ECO:0000313" key="7">
    <source>
        <dbReference type="EMBL" id="CAI9764594.1"/>
    </source>
</evidence>
<keyword evidence="3" id="KW-0238">DNA-binding</keyword>
<gene>
    <name evidence="7" type="ORF">FPE_LOCUS12024</name>
</gene>
<dbReference type="PANTHER" id="PTHR31674:SF21">
    <property type="entry name" value="B3 DOMAIN-CONTAINING PROTEIN REM15 ISOFORM X1"/>
    <property type="match status" value="1"/>
</dbReference>
<dbReference type="Proteomes" id="UP000834106">
    <property type="component" value="Chromosome 7"/>
</dbReference>
<dbReference type="InterPro" id="IPR039218">
    <property type="entry name" value="REM_fam"/>
</dbReference>
<keyword evidence="4" id="KW-0804">Transcription</keyword>
<organism evidence="7 8">
    <name type="scientific">Fraxinus pennsylvanica</name>
    <dbReference type="NCBI Taxonomy" id="56036"/>
    <lineage>
        <taxon>Eukaryota</taxon>
        <taxon>Viridiplantae</taxon>
        <taxon>Streptophyta</taxon>
        <taxon>Embryophyta</taxon>
        <taxon>Tracheophyta</taxon>
        <taxon>Spermatophyta</taxon>
        <taxon>Magnoliopsida</taxon>
        <taxon>eudicotyledons</taxon>
        <taxon>Gunneridae</taxon>
        <taxon>Pentapetalae</taxon>
        <taxon>asterids</taxon>
        <taxon>lamiids</taxon>
        <taxon>Lamiales</taxon>
        <taxon>Oleaceae</taxon>
        <taxon>Oleeae</taxon>
        <taxon>Fraxinus</taxon>
    </lineage>
</organism>
<proteinExistence type="predicted"/>
<evidence type="ECO:0000256" key="3">
    <source>
        <dbReference type="ARBA" id="ARBA00023125"/>
    </source>
</evidence>
<evidence type="ECO:0000256" key="1">
    <source>
        <dbReference type="ARBA" id="ARBA00004123"/>
    </source>
</evidence>
<comment type="subcellular location">
    <subcellularLocation>
        <location evidence="1">Nucleus</location>
    </subcellularLocation>
</comment>
<dbReference type="Gene3D" id="2.40.330.10">
    <property type="entry name" value="DNA-binding pseudobarrel domain"/>
    <property type="match status" value="2"/>
</dbReference>
<dbReference type="EMBL" id="OU503042">
    <property type="protein sequence ID" value="CAI9764594.1"/>
    <property type="molecule type" value="Genomic_DNA"/>
</dbReference>
<evidence type="ECO:0000256" key="4">
    <source>
        <dbReference type="ARBA" id="ARBA00023163"/>
    </source>
</evidence>
<evidence type="ECO:0000256" key="2">
    <source>
        <dbReference type="ARBA" id="ARBA00023015"/>
    </source>
</evidence>
<dbReference type="SUPFAM" id="SSF101936">
    <property type="entry name" value="DNA-binding pseudobarrel domain"/>
    <property type="match status" value="2"/>
</dbReference>
<dbReference type="PANTHER" id="PTHR31674">
    <property type="entry name" value="B3 DOMAIN-CONTAINING PROTEIN REM-LIKE 3-RELATED"/>
    <property type="match status" value="1"/>
</dbReference>
<dbReference type="InterPro" id="IPR015300">
    <property type="entry name" value="DNA-bd_pseudobarrel_sf"/>
</dbReference>
<name>A0AAD1Z831_9LAMI</name>
<dbReference type="Pfam" id="PF02362">
    <property type="entry name" value="B3"/>
    <property type="match status" value="2"/>
</dbReference>
<feature type="domain" description="TF-B3" evidence="6">
    <location>
        <begin position="8"/>
        <end position="100"/>
    </location>
</feature>
<sequence>MEENLQATKRFFKVMTRDFHTKLALPKDFCKDLLNVKKSATIRSGKGIWKVSVSKDSNNMVCFEEGWGDFVRQHDLAVGDVVVFKHIGEMHFNAFVFDFTACEKKFDESLAETNGGSGGSCNNLEASKTNAGGSYNPYFIITIKDHNSPASKGNRVHIPAEFWKSNGLNKKSSVNLRDPSGKKWLVELKFYESAGNNRVVMSRGWKQFYESNELKNGDVCTFRLNHNPESSIVASMDVHISPLPS</sequence>
<dbReference type="InterPro" id="IPR003340">
    <property type="entry name" value="B3_DNA-bd"/>
</dbReference>
<reference evidence="7" key="1">
    <citation type="submission" date="2023-05" db="EMBL/GenBank/DDBJ databases">
        <authorList>
            <person name="Huff M."/>
        </authorList>
    </citation>
    <scope>NUCLEOTIDE SEQUENCE</scope>
</reference>
<keyword evidence="5" id="KW-0539">Nucleus</keyword>
<evidence type="ECO:0000256" key="5">
    <source>
        <dbReference type="ARBA" id="ARBA00023242"/>
    </source>
</evidence>
<dbReference type="CDD" id="cd10017">
    <property type="entry name" value="B3_DNA"/>
    <property type="match status" value="2"/>
</dbReference>
<dbReference type="SMART" id="SM01019">
    <property type="entry name" value="B3"/>
    <property type="match status" value="2"/>
</dbReference>
<accession>A0AAD1Z831</accession>
<keyword evidence="8" id="KW-1185">Reference proteome</keyword>
<keyword evidence="2" id="KW-0805">Transcription regulation</keyword>
<dbReference type="PROSITE" id="PS50863">
    <property type="entry name" value="B3"/>
    <property type="match status" value="2"/>
</dbReference>
<protein>
    <recommendedName>
        <fullName evidence="6">TF-B3 domain-containing protein</fullName>
    </recommendedName>
</protein>